<dbReference type="AlphaFoldDB" id="A0AAW2JCM1"/>
<dbReference type="InterPro" id="IPR050994">
    <property type="entry name" value="At_inactive_RLKs"/>
</dbReference>
<dbReference type="EMBL" id="JACGWM010001514">
    <property type="protein sequence ID" value="KAL0292340.1"/>
    <property type="molecule type" value="Genomic_DNA"/>
</dbReference>
<dbReference type="GO" id="GO:0005524">
    <property type="term" value="F:ATP binding"/>
    <property type="evidence" value="ECO:0007669"/>
    <property type="project" value="InterPro"/>
</dbReference>
<dbReference type="SUPFAM" id="SSF56112">
    <property type="entry name" value="Protein kinase-like (PK-like)"/>
    <property type="match status" value="2"/>
</dbReference>
<feature type="domain" description="Protein kinase" evidence="1">
    <location>
        <begin position="368"/>
        <end position="650"/>
    </location>
</feature>
<dbReference type="InterPro" id="IPR000719">
    <property type="entry name" value="Prot_kinase_dom"/>
</dbReference>
<dbReference type="GO" id="GO:0004672">
    <property type="term" value="F:protein kinase activity"/>
    <property type="evidence" value="ECO:0007669"/>
    <property type="project" value="InterPro"/>
</dbReference>
<reference evidence="2" key="1">
    <citation type="submission" date="2020-06" db="EMBL/GenBank/DDBJ databases">
        <authorList>
            <person name="Li T."/>
            <person name="Hu X."/>
            <person name="Zhang T."/>
            <person name="Song X."/>
            <person name="Zhang H."/>
            <person name="Dai N."/>
            <person name="Sheng W."/>
            <person name="Hou X."/>
            <person name="Wei L."/>
        </authorList>
    </citation>
    <scope>NUCLEOTIDE SEQUENCE</scope>
    <source>
        <strain evidence="2">KEN8</strain>
        <tissue evidence="2">Leaf</tissue>
    </source>
</reference>
<protein>
    <submittedName>
        <fullName evidence="2">Inactive receptor kinase</fullName>
    </submittedName>
</protein>
<name>A0AAW2JCM1_9LAMI</name>
<keyword evidence="2" id="KW-0675">Receptor</keyword>
<dbReference type="Gene3D" id="3.30.200.20">
    <property type="entry name" value="Phosphorylase Kinase, domain 1"/>
    <property type="match status" value="1"/>
</dbReference>
<dbReference type="InterPro" id="IPR001245">
    <property type="entry name" value="Ser-Thr/Tyr_kinase_cat_dom"/>
</dbReference>
<gene>
    <name evidence="2" type="ORF">Scaly_2595400</name>
</gene>
<dbReference type="FunFam" id="1.10.510.10:FF:000095">
    <property type="entry name" value="protein STRUBBELIG-RECEPTOR FAMILY 8"/>
    <property type="match status" value="1"/>
</dbReference>
<dbReference type="PROSITE" id="PS50011">
    <property type="entry name" value="PROTEIN_KINASE_DOM"/>
    <property type="match status" value="2"/>
</dbReference>
<evidence type="ECO:0000313" key="2">
    <source>
        <dbReference type="EMBL" id="KAL0292340.1"/>
    </source>
</evidence>
<organism evidence="2">
    <name type="scientific">Sesamum calycinum</name>
    <dbReference type="NCBI Taxonomy" id="2727403"/>
    <lineage>
        <taxon>Eukaryota</taxon>
        <taxon>Viridiplantae</taxon>
        <taxon>Streptophyta</taxon>
        <taxon>Embryophyta</taxon>
        <taxon>Tracheophyta</taxon>
        <taxon>Spermatophyta</taxon>
        <taxon>Magnoliopsida</taxon>
        <taxon>eudicotyledons</taxon>
        <taxon>Gunneridae</taxon>
        <taxon>Pentapetalae</taxon>
        <taxon>asterids</taxon>
        <taxon>lamiids</taxon>
        <taxon>Lamiales</taxon>
        <taxon>Pedaliaceae</taxon>
        <taxon>Sesamum</taxon>
    </lineage>
</organism>
<dbReference type="Pfam" id="PF07714">
    <property type="entry name" value="PK_Tyr_Ser-Thr"/>
    <property type="match status" value="3"/>
</dbReference>
<proteinExistence type="predicted"/>
<sequence length="678" mass="75670">MSRNYDNWERLVAAVLKKEQIWQLCHADSFSSSILSEASDWSSSFHLSSPLHDAVFDFSSSESSSTYWQQREEAFEKSQNVVPKLVLLSEFSPAFDVADVFLGSTKLLGRGTFGSTYMAAMGNGVRIGVKRLKPVSISELEFKRSMEIIGNVRHENVVALRAYYSLQDEKLMLYDYCSSGSVSSLLHGQNGENPAHVYWETRLRIAIGAARDLGLTNMTASTFMPTAQCYAPDVKNTQDVSQASDVYSFGILLLELLTRKSPVHVPGGREVVDLVKLVNSIKSKVRTAKVFDPDLLRHPSIREHMVKMLQIGISCAAKSKGKRPKISEVVKMLEGLQIVTVGRTVSSVRYFVFSENCIATFDLEDFLRAEAEVIGIGTFGTSYKGIFKSGTTVAVKRFKDVNITGKEFRQHMEVIGRMRHENVAELWAHYFSSEEVLLVYDYHYQESVSALLHGNGRSGSTHLDWETRMQIAVGAARGLVYIHKQDGSTLVHGNIKSSNIFLNGQKYGLISDAGLAKVLNPISRSLMRTPGYCAPEVKDTRNVSQTSDVYSFGVVLLELVCGRQFKEITGDYKDASLGKWIQSVSPDDWTAEVFDLQLLRYQNEYKSMTQLLQLAIACTADYPDCRPKMPQVVKMLEEISGMDKVVQPSIESRLKGLQPSTGSRLEDILEDLLPSLTP</sequence>
<dbReference type="InterPro" id="IPR011009">
    <property type="entry name" value="Kinase-like_dom_sf"/>
</dbReference>
<dbReference type="PANTHER" id="PTHR48010:SF1">
    <property type="entry name" value="PROTEIN KINASE DOMAIN-CONTAINING PROTEIN"/>
    <property type="match status" value="1"/>
</dbReference>
<accession>A0AAW2JCM1</accession>
<keyword evidence="2" id="KW-0808">Transferase</keyword>
<evidence type="ECO:0000259" key="1">
    <source>
        <dbReference type="PROSITE" id="PS50011"/>
    </source>
</evidence>
<dbReference type="Gene3D" id="1.10.510.10">
    <property type="entry name" value="Transferase(Phosphotransferase) domain 1"/>
    <property type="match status" value="3"/>
</dbReference>
<keyword evidence="2" id="KW-0418">Kinase</keyword>
<comment type="caution">
    <text evidence="2">The sequence shown here is derived from an EMBL/GenBank/DDBJ whole genome shotgun (WGS) entry which is preliminary data.</text>
</comment>
<dbReference type="PANTHER" id="PTHR48010">
    <property type="entry name" value="OS05G0588300 PROTEIN"/>
    <property type="match status" value="1"/>
</dbReference>
<feature type="domain" description="Protein kinase" evidence="1">
    <location>
        <begin position="102"/>
        <end position="336"/>
    </location>
</feature>
<reference evidence="2" key="2">
    <citation type="journal article" date="2024" name="Plant">
        <title>Genomic evolution and insights into agronomic trait innovations of Sesamum species.</title>
        <authorList>
            <person name="Miao H."/>
            <person name="Wang L."/>
            <person name="Qu L."/>
            <person name="Liu H."/>
            <person name="Sun Y."/>
            <person name="Le M."/>
            <person name="Wang Q."/>
            <person name="Wei S."/>
            <person name="Zheng Y."/>
            <person name="Lin W."/>
            <person name="Duan Y."/>
            <person name="Cao H."/>
            <person name="Xiong S."/>
            <person name="Wang X."/>
            <person name="Wei L."/>
            <person name="Li C."/>
            <person name="Ma Q."/>
            <person name="Ju M."/>
            <person name="Zhao R."/>
            <person name="Li G."/>
            <person name="Mu C."/>
            <person name="Tian Q."/>
            <person name="Mei H."/>
            <person name="Zhang T."/>
            <person name="Gao T."/>
            <person name="Zhang H."/>
        </authorList>
    </citation>
    <scope>NUCLEOTIDE SEQUENCE</scope>
    <source>
        <strain evidence="2">KEN8</strain>
    </source>
</reference>